<evidence type="ECO:0000313" key="1">
    <source>
        <dbReference type="EMBL" id="GAF82807.1"/>
    </source>
</evidence>
<sequence>MATLNNISGSKQPIEYYANDEFDLSVTITQGGSAVDLSGKTLVMEIKKDVNYQSFVYQLTTASEITVSGASDNIVTFSGTYNLDQRVYFYSLKNTTDSETLMYGTFIVTKNIV</sequence>
<proteinExistence type="predicted"/>
<dbReference type="EMBL" id="BARS01002208">
    <property type="protein sequence ID" value="GAF82807.1"/>
    <property type="molecule type" value="Genomic_DNA"/>
</dbReference>
<gene>
    <name evidence="1" type="ORF">S01H1_04154</name>
</gene>
<reference evidence="1" key="1">
    <citation type="journal article" date="2014" name="Front. Microbiol.">
        <title>High frequency of phylogenetically diverse reductive dehalogenase-homologous genes in deep subseafloor sedimentary metagenomes.</title>
        <authorList>
            <person name="Kawai M."/>
            <person name="Futagami T."/>
            <person name="Toyoda A."/>
            <person name="Takaki Y."/>
            <person name="Nishi S."/>
            <person name="Hori S."/>
            <person name="Arai W."/>
            <person name="Tsubouchi T."/>
            <person name="Morono Y."/>
            <person name="Uchiyama I."/>
            <person name="Ito T."/>
            <person name="Fujiyama A."/>
            <person name="Inagaki F."/>
            <person name="Takami H."/>
        </authorList>
    </citation>
    <scope>NUCLEOTIDE SEQUENCE</scope>
    <source>
        <strain evidence="1">Expedition CK06-06</strain>
    </source>
</reference>
<organism evidence="1">
    <name type="scientific">marine sediment metagenome</name>
    <dbReference type="NCBI Taxonomy" id="412755"/>
    <lineage>
        <taxon>unclassified sequences</taxon>
        <taxon>metagenomes</taxon>
        <taxon>ecological metagenomes</taxon>
    </lineage>
</organism>
<name>X0T3Q3_9ZZZZ</name>
<dbReference type="AlphaFoldDB" id="X0T3Q3"/>
<evidence type="ECO:0008006" key="2">
    <source>
        <dbReference type="Google" id="ProtNLM"/>
    </source>
</evidence>
<accession>X0T3Q3</accession>
<comment type="caution">
    <text evidence="1">The sequence shown here is derived from an EMBL/GenBank/DDBJ whole genome shotgun (WGS) entry which is preliminary data.</text>
</comment>
<protein>
    <recommendedName>
        <fullName evidence="2">BppU N-terminal domain-containing protein</fullName>
    </recommendedName>
</protein>